<accession>A0A4Y2UBS2</accession>
<gene>
    <name evidence="2" type="ORF">AVEN_262142_1</name>
</gene>
<organism evidence="2 3">
    <name type="scientific">Araneus ventricosus</name>
    <name type="common">Orbweaver spider</name>
    <name type="synonym">Epeira ventricosa</name>
    <dbReference type="NCBI Taxonomy" id="182803"/>
    <lineage>
        <taxon>Eukaryota</taxon>
        <taxon>Metazoa</taxon>
        <taxon>Ecdysozoa</taxon>
        <taxon>Arthropoda</taxon>
        <taxon>Chelicerata</taxon>
        <taxon>Arachnida</taxon>
        <taxon>Araneae</taxon>
        <taxon>Araneomorphae</taxon>
        <taxon>Entelegynae</taxon>
        <taxon>Araneoidea</taxon>
        <taxon>Araneidae</taxon>
        <taxon>Araneus</taxon>
    </lineage>
</organism>
<feature type="signal peptide" evidence="1">
    <location>
        <begin position="1"/>
        <end position="18"/>
    </location>
</feature>
<keyword evidence="3" id="KW-1185">Reference proteome</keyword>
<keyword evidence="1" id="KW-0732">Signal</keyword>
<evidence type="ECO:0000256" key="1">
    <source>
        <dbReference type="SAM" id="SignalP"/>
    </source>
</evidence>
<evidence type="ECO:0000313" key="3">
    <source>
        <dbReference type="Proteomes" id="UP000499080"/>
    </source>
</evidence>
<proteinExistence type="predicted"/>
<dbReference type="AlphaFoldDB" id="A0A4Y2UBS2"/>
<reference evidence="2 3" key="1">
    <citation type="journal article" date="2019" name="Sci. Rep.">
        <title>Orb-weaving spider Araneus ventricosus genome elucidates the spidroin gene catalogue.</title>
        <authorList>
            <person name="Kono N."/>
            <person name="Nakamura H."/>
            <person name="Ohtoshi R."/>
            <person name="Moran D.A.P."/>
            <person name="Shinohara A."/>
            <person name="Yoshida Y."/>
            <person name="Fujiwara M."/>
            <person name="Mori M."/>
            <person name="Tomita M."/>
            <person name="Arakawa K."/>
        </authorList>
    </citation>
    <scope>NUCLEOTIDE SEQUENCE [LARGE SCALE GENOMIC DNA]</scope>
</reference>
<comment type="caution">
    <text evidence="2">The sequence shown here is derived from an EMBL/GenBank/DDBJ whole genome shotgun (WGS) entry which is preliminary data.</text>
</comment>
<feature type="chain" id="PRO_5021483887" evidence="1">
    <location>
        <begin position="19"/>
        <end position="86"/>
    </location>
</feature>
<evidence type="ECO:0000313" key="2">
    <source>
        <dbReference type="EMBL" id="GBO09030.1"/>
    </source>
</evidence>
<protein>
    <submittedName>
        <fullName evidence="2">Uncharacterized protein</fullName>
    </submittedName>
</protein>
<dbReference type="EMBL" id="BGPR01034593">
    <property type="protein sequence ID" value="GBO09030.1"/>
    <property type="molecule type" value="Genomic_DNA"/>
</dbReference>
<name>A0A4Y2UBS2_ARAVE</name>
<dbReference type="Proteomes" id="UP000499080">
    <property type="component" value="Unassembled WGS sequence"/>
</dbReference>
<sequence length="86" mass="9664">MSLFLYLFFVSFQTELRPRWPRVKVPASEPKAPCWRPNSNTEPPCNGPVEHKIIRMEPNVSRWCGAEASRGLPAQVLSLSPANGSK</sequence>